<dbReference type="InterPro" id="IPR005031">
    <property type="entry name" value="COQ10_START"/>
</dbReference>
<gene>
    <name evidence="4" type="ORF">GCM10011378_42620</name>
</gene>
<dbReference type="Proteomes" id="UP000601361">
    <property type="component" value="Unassembled WGS sequence"/>
</dbReference>
<feature type="domain" description="Inner membrane protein YgaP-like transmembrane" evidence="3">
    <location>
        <begin position="1"/>
        <end position="61"/>
    </location>
</feature>
<reference evidence="5" key="1">
    <citation type="journal article" date="2019" name="Int. J. Syst. Evol. Microbiol.">
        <title>The Global Catalogue of Microorganisms (GCM) 10K type strain sequencing project: providing services to taxonomists for standard genome sequencing and annotation.</title>
        <authorList>
            <consortium name="The Broad Institute Genomics Platform"/>
            <consortium name="The Broad Institute Genome Sequencing Center for Infectious Disease"/>
            <person name="Wu L."/>
            <person name="Ma J."/>
        </authorList>
    </citation>
    <scope>NUCLEOTIDE SEQUENCE [LARGE SCALE GENOMIC DNA]</scope>
    <source>
        <strain evidence="5">CGMCC 1.12990</strain>
    </source>
</reference>
<dbReference type="InterPro" id="IPR047137">
    <property type="entry name" value="ORF3"/>
</dbReference>
<protein>
    <recommendedName>
        <fullName evidence="6">Cyclase</fullName>
    </recommendedName>
</protein>
<organism evidence="4 5">
    <name type="scientific">Hymenobacter glacieicola</name>
    <dbReference type="NCBI Taxonomy" id="1562124"/>
    <lineage>
        <taxon>Bacteria</taxon>
        <taxon>Pseudomonadati</taxon>
        <taxon>Bacteroidota</taxon>
        <taxon>Cytophagia</taxon>
        <taxon>Cytophagales</taxon>
        <taxon>Hymenobacteraceae</taxon>
        <taxon>Hymenobacter</taxon>
    </lineage>
</organism>
<dbReference type="Pfam" id="PF11127">
    <property type="entry name" value="YgaP-like_TM"/>
    <property type="match status" value="1"/>
</dbReference>
<proteinExistence type="inferred from homology"/>
<name>A0ABQ1X6A9_9BACT</name>
<dbReference type="PANTHER" id="PTHR33824">
    <property type="entry name" value="POLYKETIDE CYCLASE/DEHYDRASE AND LIPID TRANSPORT SUPERFAMILY PROTEIN"/>
    <property type="match status" value="1"/>
</dbReference>
<comment type="similarity">
    <text evidence="1">Belongs to the ribosome association toxin RatA family.</text>
</comment>
<evidence type="ECO:0000313" key="4">
    <source>
        <dbReference type="EMBL" id="GGG61977.1"/>
    </source>
</evidence>
<dbReference type="Gene3D" id="3.30.530.20">
    <property type="match status" value="1"/>
</dbReference>
<keyword evidence="5" id="KW-1185">Reference proteome</keyword>
<accession>A0ABQ1X6A9</accession>
<dbReference type="Pfam" id="PF03364">
    <property type="entry name" value="Polyketide_cyc"/>
    <property type="match status" value="1"/>
</dbReference>
<dbReference type="InterPro" id="IPR021309">
    <property type="entry name" value="YgaP-like_TM"/>
</dbReference>
<evidence type="ECO:0000256" key="1">
    <source>
        <dbReference type="ARBA" id="ARBA00008918"/>
    </source>
</evidence>
<comment type="caution">
    <text evidence="4">The sequence shown here is derived from an EMBL/GenBank/DDBJ whole genome shotgun (WGS) entry which is preliminary data.</text>
</comment>
<dbReference type="InterPro" id="IPR023393">
    <property type="entry name" value="START-like_dom_sf"/>
</dbReference>
<evidence type="ECO:0000259" key="3">
    <source>
        <dbReference type="Pfam" id="PF11127"/>
    </source>
</evidence>
<dbReference type="RefSeq" id="WP_188559886.1">
    <property type="nucleotide sequence ID" value="NZ_BMGS01000018.1"/>
</dbReference>
<dbReference type="CDD" id="cd07817">
    <property type="entry name" value="SRPBCC_8"/>
    <property type="match status" value="1"/>
</dbReference>
<feature type="domain" description="Coenzyme Q-binding protein COQ10 START" evidence="2">
    <location>
        <begin position="79"/>
        <end position="187"/>
    </location>
</feature>
<sequence>MGPTERLLSAAGGALLTYYGLRKRATAGPLGTGLAVLGGSLVLRGATGYCPVNQLVGRNSASSATRPIEIVQTFTINKAVGEVYDFWRRLENLPRFMQHLESVEQLDARRSRWKAAIPGGMGTVEWEAEIVTDEPNLLLAWQSLPDSQVDNAGEVRFTEAPGDKGTEVQAVIHYRAPAGGLGQGLAKLLTPALAEMVRSDLRRFKQLLEAGEIATIQGQPSGRGHDKG</sequence>
<dbReference type="SUPFAM" id="SSF55961">
    <property type="entry name" value="Bet v1-like"/>
    <property type="match status" value="1"/>
</dbReference>
<evidence type="ECO:0008006" key="6">
    <source>
        <dbReference type="Google" id="ProtNLM"/>
    </source>
</evidence>
<dbReference type="PANTHER" id="PTHR33824:SF7">
    <property type="entry name" value="POLYKETIDE CYCLASE_DEHYDRASE AND LIPID TRANSPORT SUPERFAMILY PROTEIN"/>
    <property type="match status" value="1"/>
</dbReference>
<evidence type="ECO:0000313" key="5">
    <source>
        <dbReference type="Proteomes" id="UP000601361"/>
    </source>
</evidence>
<dbReference type="EMBL" id="BMGS01000018">
    <property type="protein sequence ID" value="GGG61977.1"/>
    <property type="molecule type" value="Genomic_DNA"/>
</dbReference>
<evidence type="ECO:0000259" key="2">
    <source>
        <dbReference type="Pfam" id="PF03364"/>
    </source>
</evidence>